<keyword evidence="3" id="KW-1185">Reference proteome</keyword>
<dbReference type="GO" id="GO:0007018">
    <property type="term" value="P:microtubule-based movement"/>
    <property type="evidence" value="ECO:0007669"/>
    <property type="project" value="TreeGrafter"/>
</dbReference>
<dbReference type="EMBL" id="JAZGQO010000008">
    <property type="protein sequence ID" value="KAK6178832.1"/>
    <property type="molecule type" value="Genomic_DNA"/>
</dbReference>
<sequence length="197" mass="21906">METVDHPDGHVAPKRRMSIMNRENMEGLTTQPNIRRMSRMDPRPSVQYGLSGRRMSHVSRSSISGASFGAKNLFTQVKVQNTYRLGPDPSEKFNSSQAEKVIKGVLDSYLGGETYDSKLCSNLVQDLSDVIKNRMKDSGFSPRYKFICDVIIGENKNQGISVASRSVWGIDTDNYASASYTKGNLLAVASVFATYFE</sequence>
<dbReference type="GO" id="GO:0005737">
    <property type="term" value="C:cytoplasm"/>
    <property type="evidence" value="ECO:0007669"/>
    <property type="project" value="TreeGrafter"/>
</dbReference>
<reference evidence="2 3" key="1">
    <citation type="submission" date="2024-01" db="EMBL/GenBank/DDBJ databases">
        <title>The genome of the rayed Mediterranean limpet Patella caerulea (Linnaeus, 1758).</title>
        <authorList>
            <person name="Anh-Thu Weber A."/>
            <person name="Halstead-Nussloch G."/>
        </authorList>
    </citation>
    <scope>NUCLEOTIDE SEQUENCE [LARGE SCALE GENOMIC DNA]</scope>
    <source>
        <strain evidence="2">AATW-2023a</strain>
        <tissue evidence="2">Whole specimen</tissue>
    </source>
</reference>
<accession>A0AAN8JJP5</accession>
<comment type="caution">
    <text evidence="2">The sequence shown here is derived from an EMBL/GenBank/DDBJ whole genome shotgun (WGS) entry which is preliminary data.</text>
</comment>
<dbReference type="GO" id="GO:0045505">
    <property type="term" value="F:dynein intermediate chain binding"/>
    <property type="evidence" value="ECO:0007669"/>
    <property type="project" value="TreeGrafter"/>
</dbReference>
<dbReference type="InterPro" id="IPR005334">
    <property type="entry name" value="Tctex-1-like"/>
</dbReference>
<evidence type="ECO:0000313" key="3">
    <source>
        <dbReference type="Proteomes" id="UP001347796"/>
    </source>
</evidence>
<evidence type="ECO:0000256" key="1">
    <source>
        <dbReference type="ARBA" id="ARBA00005361"/>
    </source>
</evidence>
<gene>
    <name evidence="2" type="ORF">SNE40_011328</name>
</gene>
<dbReference type="Proteomes" id="UP001347796">
    <property type="component" value="Unassembled WGS sequence"/>
</dbReference>
<comment type="similarity">
    <text evidence="1">Belongs to the dynein light chain Tctex-type family.</text>
</comment>
<dbReference type="AlphaFoldDB" id="A0AAN8JJP5"/>
<evidence type="ECO:0000313" key="2">
    <source>
        <dbReference type="EMBL" id="KAK6178832.1"/>
    </source>
</evidence>
<organism evidence="2 3">
    <name type="scientific">Patella caerulea</name>
    <name type="common">Rayed Mediterranean limpet</name>
    <dbReference type="NCBI Taxonomy" id="87958"/>
    <lineage>
        <taxon>Eukaryota</taxon>
        <taxon>Metazoa</taxon>
        <taxon>Spiralia</taxon>
        <taxon>Lophotrochozoa</taxon>
        <taxon>Mollusca</taxon>
        <taxon>Gastropoda</taxon>
        <taxon>Patellogastropoda</taxon>
        <taxon>Patelloidea</taxon>
        <taxon>Patellidae</taxon>
        <taxon>Patella</taxon>
    </lineage>
</organism>
<name>A0AAN8JJP5_PATCE</name>
<dbReference type="PANTHER" id="PTHR21255:SF65">
    <property type="entry name" value="TCTEX1 DOMAIN-CONTAINING PROTEIN 2"/>
    <property type="match status" value="1"/>
</dbReference>
<dbReference type="Pfam" id="PF03645">
    <property type="entry name" value="Tctex-1"/>
    <property type="match status" value="1"/>
</dbReference>
<protein>
    <submittedName>
        <fullName evidence="2">Uncharacterized protein</fullName>
    </submittedName>
</protein>
<dbReference type="PANTHER" id="PTHR21255">
    <property type="entry name" value="T-COMPLEX-ASSOCIATED-TESTIS-EXPRESSED 1/ DYNEIN LIGHT CHAIN"/>
    <property type="match status" value="1"/>
</dbReference>
<dbReference type="Gene3D" id="3.30.1140.40">
    <property type="entry name" value="Tctex-1"/>
    <property type="match status" value="1"/>
</dbReference>
<dbReference type="GO" id="GO:0005868">
    <property type="term" value="C:cytoplasmic dynein complex"/>
    <property type="evidence" value="ECO:0007669"/>
    <property type="project" value="TreeGrafter"/>
</dbReference>
<dbReference type="InterPro" id="IPR038586">
    <property type="entry name" value="Tctex-1-like_sf"/>
</dbReference>
<proteinExistence type="inferred from homology"/>